<dbReference type="RefSeq" id="WP_089611492.1">
    <property type="nucleotide sequence ID" value="NZ_CP022121.1"/>
</dbReference>
<evidence type="ECO:0000256" key="6">
    <source>
        <dbReference type="HAMAP-Rule" id="MF_00693"/>
    </source>
</evidence>
<feature type="domain" description="TACO1/YebC-like second and third" evidence="7">
    <location>
        <begin position="82"/>
        <end position="238"/>
    </location>
</feature>
<dbReference type="InterPro" id="IPR048300">
    <property type="entry name" value="TACO1_YebC-like_2nd/3rd_dom"/>
</dbReference>
<dbReference type="EMBL" id="JANPWE010000011">
    <property type="protein sequence ID" value="MCR6546812.1"/>
    <property type="molecule type" value="Genomic_DNA"/>
</dbReference>
<evidence type="ECO:0000259" key="7">
    <source>
        <dbReference type="Pfam" id="PF01709"/>
    </source>
</evidence>
<evidence type="ECO:0000259" key="8">
    <source>
        <dbReference type="Pfam" id="PF20772"/>
    </source>
</evidence>
<dbReference type="GO" id="GO:0003677">
    <property type="term" value="F:DNA binding"/>
    <property type="evidence" value="ECO:0007669"/>
    <property type="project" value="UniProtKB-KW"/>
</dbReference>
<keyword evidence="10" id="KW-1185">Reference proteome</keyword>
<dbReference type="Gene3D" id="1.10.10.200">
    <property type="match status" value="1"/>
</dbReference>
<dbReference type="InterPro" id="IPR049083">
    <property type="entry name" value="TACO1_YebC_N"/>
</dbReference>
<dbReference type="PANTHER" id="PTHR12532">
    <property type="entry name" value="TRANSLATIONAL ACTIVATOR OF CYTOCHROME C OXIDASE 1"/>
    <property type="match status" value="1"/>
</dbReference>
<dbReference type="InterPro" id="IPR026564">
    <property type="entry name" value="Transcrip_reg_TACO1-like_dom3"/>
</dbReference>
<dbReference type="Pfam" id="PF01709">
    <property type="entry name" value="Transcrip_reg"/>
    <property type="match status" value="1"/>
</dbReference>
<name>A0ABT1Y7F2_9FIRM</name>
<dbReference type="NCBIfam" id="TIGR01033">
    <property type="entry name" value="YebC/PmpR family DNA-binding transcriptional regulator"/>
    <property type="match status" value="1"/>
</dbReference>
<comment type="caution">
    <text evidence="9">The sequence shown here is derived from an EMBL/GenBank/DDBJ whole genome shotgun (WGS) entry which is preliminary data.</text>
</comment>
<comment type="similarity">
    <text evidence="1 6">Belongs to the TACO1 family.</text>
</comment>
<keyword evidence="4 6" id="KW-0238">DNA-binding</keyword>
<evidence type="ECO:0000256" key="1">
    <source>
        <dbReference type="ARBA" id="ARBA00008724"/>
    </source>
</evidence>
<accession>A0ABT1Y7F2</accession>
<evidence type="ECO:0000256" key="4">
    <source>
        <dbReference type="ARBA" id="ARBA00023125"/>
    </source>
</evidence>
<evidence type="ECO:0000256" key="2">
    <source>
        <dbReference type="ARBA" id="ARBA00022490"/>
    </source>
</evidence>
<dbReference type="NCBIfam" id="NF001030">
    <property type="entry name" value="PRK00110.1"/>
    <property type="match status" value="1"/>
</dbReference>
<dbReference type="InterPro" id="IPR029072">
    <property type="entry name" value="YebC-like"/>
</dbReference>
<dbReference type="InterPro" id="IPR002876">
    <property type="entry name" value="Transcrip_reg_TACO1-like"/>
</dbReference>
<proteinExistence type="inferred from homology"/>
<organism evidence="9 10">
    <name type="scientific">Dehalobacterium formicoaceticum</name>
    <dbReference type="NCBI Taxonomy" id="51515"/>
    <lineage>
        <taxon>Bacteria</taxon>
        <taxon>Bacillati</taxon>
        <taxon>Bacillota</taxon>
        <taxon>Clostridia</taxon>
        <taxon>Eubacteriales</taxon>
        <taxon>Peptococcaceae</taxon>
        <taxon>Dehalobacterium</taxon>
    </lineage>
</organism>
<dbReference type="PANTHER" id="PTHR12532:SF6">
    <property type="entry name" value="TRANSCRIPTIONAL REGULATORY PROTEIN YEBC-RELATED"/>
    <property type="match status" value="1"/>
</dbReference>
<evidence type="ECO:0000313" key="9">
    <source>
        <dbReference type="EMBL" id="MCR6546812.1"/>
    </source>
</evidence>
<gene>
    <name evidence="9" type="ORF">NVS47_15050</name>
</gene>
<evidence type="ECO:0000313" key="10">
    <source>
        <dbReference type="Proteomes" id="UP001524944"/>
    </source>
</evidence>
<keyword evidence="5 6" id="KW-0804">Transcription</keyword>
<dbReference type="Proteomes" id="UP001524944">
    <property type="component" value="Unassembled WGS sequence"/>
</dbReference>
<dbReference type="NCBIfam" id="NF009044">
    <property type="entry name" value="PRK12378.1"/>
    <property type="match status" value="1"/>
</dbReference>
<evidence type="ECO:0000256" key="3">
    <source>
        <dbReference type="ARBA" id="ARBA00023015"/>
    </source>
</evidence>
<keyword evidence="2 6" id="KW-0963">Cytoplasm</keyword>
<comment type="subcellular location">
    <subcellularLocation>
        <location evidence="6">Cytoplasm</location>
    </subcellularLocation>
</comment>
<dbReference type="Pfam" id="PF20772">
    <property type="entry name" value="TACO1_YebC_N"/>
    <property type="match status" value="1"/>
</dbReference>
<feature type="domain" description="TACO1/YebC-like N-terminal" evidence="8">
    <location>
        <begin position="5"/>
        <end position="76"/>
    </location>
</feature>
<protein>
    <recommendedName>
        <fullName evidence="6">Probable transcriptional regulatory protein NVS47_15050</fullName>
    </recommendedName>
</protein>
<keyword evidence="3 6" id="KW-0805">Transcription regulation</keyword>
<dbReference type="Gene3D" id="3.30.70.980">
    <property type="match status" value="2"/>
</dbReference>
<sequence length="250" mass="27848">MSGHSKWANIKHKKARQDEAKGAIFTKVSKEIMVAVKQGGPDPEGNFRLKLCIQKAKANNMPNDNINRAIQKASGGTDGDNFEEIFYEGYGPGGVAILLAILTDNRNRTASEIRHTFSKNGGNLGETGCVAWMFDRKGRLTVNLENQDEDELMMLVLEAGAEDFKAEEGIGEIITEPDSLEEVRNFLVEKGVTIEEEEVTMIPQNTIMVDDLDQVKKLMKMVESLEDHDDVQNVYGNFDIPDEILAQLED</sequence>
<dbReference type="InterPro" id="IPR017856">
    <property type="entry name" value="Integrase-like_N"/>
</dbReference>
<dbReference type="HAMAP" id="MF_00693">
    <property type="entry name" value="Transcrip_reg_TACO1"/>
    <property type="match status" value="1"/>
</dbReference>
<evidence type="ECO:0000256" key="5">
    <source>
        <dbReference type="ARBA" id="ARBA00023163"/>
    </source>
</evidence>
<reference evidence="9 10" key="1">
    <citation type="submission" date="2022-08" db="EMBL/GenBank/DDBJ databases">
        <title>Proteogenomics of the novel Dehalobacterium formicoaceticum strain EZ94 highlights a key role of methyltransferases during anaerobic dichloromethane degradation.</title>
        <authorList>
            <person name="Wasmund K."/>
        </authorList>
    </citation>
    <scope>NUCLEOTIDE SEQUENCE [LARGE SCALE GENOMIC DNA]</scope>
    <source>
        <strain evidence="9 10">EZ94</strain>
    </source>
</reference>
<dbReference type="SUPFAM" id="SSF75625">
    <property type="entry name" value="YebC-like"/>
    <property type="match status" value="1"/>
</dbReference>